<evidence type="ECO:0000256" key="7">
    <source>
        <dbReference type="ARBA" id="ARBA00022898"/>
    </source>
</evidence>
<dbReference type="EC" id="2.4.1.1" evidence="11"/>
<comment type="cofactor">
    <cofactor evidence="2 11">
        <name>pyridoxal 5'-phosphate</name>
        <dbReference type="ChEBI" id="CHEBI:597326"/>
    </cofactor>
</comment>
<evidence type="ECO:0000313" key="12">
    <source>
        <dbReference type="EMBL" id="MBK1706990.1"/>
    </source>
</evidence>
<dbReference type="PANTHER" id="PTHR11468">
    <property type="entry name" value="GLYCOGEN PHOSPHORYLASE"/>
    <property type="match status" value="1"/>
</dbReference>
<organism evidence="12 13">
    <name type="scientific">Halochromatium glycolicum</name>
    <dbReference type="NCBI Taxonomy" id="85075"/>
    <lineage>
        <taxon>Bacteria</taxon>
        <taxon>Pseudomonadati</taxon>
        <taxon>Pseudomonadota</taxon>
        <taxon>Gammaproteobacteria</taxon>
        <taxon>Chromatiales</taxon>
        <taxon>Chromatiaceae</taxon>
        <taxon>Halochromatium</taxon>
    </lineage>
</organism>
<name>A0AAJ0U943_9GAMM</name>
<protein>
    <recommendedName>
        <fullName evidence="11">Alpha-1,4 glucan phosphorylase</fullName>
        <ecNumber evidence="11">2.4.1.1</ecNumber>
    </recommendedName>
</protein>
<evidence type="ECO:0000256" key="1">
    <source>
        <dbReference type="ARBA" id="ARBA00001275"/>
    </source>
</evidence>
<proteinExistence type="inferred from homology"/>
<accession>A0AAJ0U943</accession>
<dbReference type="RefSeq" id="WP_200348468.1">
    <property type="nucleotide sequence ID" value="NZ_NRSJ01000059.1"/>
</dbReference>
<dbReference type="FunFam" id="3.40.50.2000:FF:000149">
    <property type="entry name" value="Glycogen phosphorylase, muscle form"/>
    <property type="match status" value="1"/>
</dbReference>
<dbReference type="PANTHER" id="PTHR11468:SF3">
    <property type="entry name" value="GLYCOGEN PHOSPHORYLASE, LIVER FORM"/>
    <property type="match status" value="1"/>
</dbReference>
<dbReference type="Gene3D" id="3.40.50.2000">
    <property type="entry name" value="Glycogen Phosphorylase B"/>
    <property type="match status" value="2"/>
</dbReference>
<dbReference type="GO" id="GO:0005737">
    <property type="term" value="C:cytoplasm"/>
    <property type="evidence" value="ECO:0007669"/>
    <property type="project" value="TreeGrafter"/>
</dbReference>
<comment type="catalytic activity">
    <reaction evidence="1 11">
        <text>[(1-&gt;4)-alpha-D-glucosyl](n) + phosphate = [(1-&gt;4)-alpha-D-glucosyl](n-1) + alpha-D-glucose 1-phosphate</text>
        <dbReference type="Rhea" id="RHEA:41732"/>
        <dbReference type="Rhea" id="RHEA-COMP:9584"/>
        <dbReference type="Rhea" id="RHEA-COMP:9586"/>
        <dbReference type="ChEBI" id="CHEBI:15444"/>
        <dbReference type="ChEBI" id="CHEBI:43474"/>
        <dbReference type="ChEBI" id="CHEBI:58601"/>
        <dbReference type="EC" id="2.4.1.1"/>
    </reaction>
</comment>
<keyword evidence="5 11" id="KW-0328">Glycosyltransferase</keyword>
<dbReference type="PROSITE" id="PS00102">
    <property type="entry name" value="PHOSPHORYLASE"/>
    <property type="match status" value="1"/>
</dbReference>
<evidence type="ECO:0000256" key="4">
    <source>
        <dbReference type="ARBA" id="ARBA00022600"/>
    </source>
</evidence>
<dbReference type="EMBL" id="NRSJ01000059">
    <property type="protein sequence ID" value="MBK1706990.1"/>
    <property type="molecule type" value="Genomic_DNA"/>
</dbReference>
<dbReference type="CDD" id="cd04300">
    <property type="entry name" value="GT35_Glycogen_Phosphorylase"/>
    <property type="match status" value="1"/>
</dbReference>
<dbReference type="NCBIfam" id="TIGR02093">
    <property type="entry name" value="P_ylase"/>
    <property type="match status" value="1"/>
</dbReference>
<evidence type="ECO:0000256" key="9">
    <source>
        <dbReference type="ARBA" id="ARBA00025174"/>
    </source>
</evidence>
<evidence type="ECO:0000256" key="2">
    <source>
        <dbReference type="ARBA" id="ARBA00001933"/>
    </source>
</evidence>
<dbReference type="GO" id="GO:0005980">
    <property type="term" value="P:glycogen catabolic process"/>
    <property type="evidence" value="ECO:0007669"/>
    <property type="project" value="TreeGrafter"/>
</dbReference>
<evidence type="ECO:0000256" key="11">
    <source>
        <dbReference type="RuleBase" id="RU000587"/>
    </source>
</evidence>
<dbReference type="InterPro" id="IPR011833">
    <property type="entry name" value="Glycg_phsphrylas"/>
</dbReference>
<dbReference type="AlphaFoldDB" id="A0AAJ0U943"/>
<sequence length="829" mass="94609">MNQLSAAAADERTRTGLSKEALSRAFLDNLFYLQGRSLDVATDNNLYQAAAFTVRDRLLERWIRSAHVYKEQNARTVCYLSAEFLLGPHLANNLINLGIIEAARAAGDELDLDFEQILESEEEPGLGNGGLGRLAACYMDSLATTQIPAIGYGIRYEFGIFDQVIVDGWQVEKGDTWLRNGNPWEIPRPKLAFPVGFGGYSEEYADEYGVVRHRWRPELQINGVAYDTPIMGYGVNNVNLLRLWRSEAPESFNFGAFNVGDYYGAVHAKIGAETISKVLYPNDEPEAGKELRLKQQFFFVSCSLQDMIRLQLRNTGTLEHFSEKFAVQLNDTHPALAVAELMRLLMDEHLMGWEQAWTITRNTCHFTNHTLLPEALETWPVELFERLLPRHLEIIYAINQRFLDEVRVRFLNDEARVARMSLIDEGGGRKVRMAHLAAVGSRAINGVAELHSELLKSTVMKDFNDLWPERFHNVTNGVTPRRFMVVSNPELAALITETCGNDRWVSDLESLRDLEPHAEDHALQQRWRAVKTNAKRELSDWLGARTGYAPDPESLFDVQAKRFHEYKRQHLNLLHIIWLYEQIKQNANTDLTPRTFIFGGKAAPGYFMAKLMIKLINAVGEVINKDPQVNGTLRVLFMPDFNVKNGQRLYPAADLSEQISLAGKEASGTGNMKFSMNGALTIGTLDGANIEIRDEVGHENFFLFGMTATEVQQRQEAGYQPWEYYQRNEQLRSAIDLIASGLFSHGDAELFRPLTENLIHHDPFMVLADFEDYRERQQEVDRAYRDAHHWDRMSILNTTRMGKFSSDRSIRDYAQRIWQVEPTPVEVHD</sequence>
<dbReference type="InterPro" id="IPR000811">
    <property type="entry name" value="Glyco_trans_35"/>
</dbReference>
<reference evidence="12" key="2">
    <citation type="journal article" date="2020" name="Microorganisms">
        <title>Osmotic Adaptation and Compatible Solute Biosynthesis of Phototrophic Bacteria as Revealed from Genome Analyses.</title>
        <authorList>
            <person name="Imhoff J.F."/>
            <person name="Rahn T."/>
            <person name="Kunzel S."/>
            <person name="Keller A."/>
            <person name="Neulinger S.C."/>
        </authorList>
    </citation>
    <scope>NUCLEOTIDE SEQUENCE</scope>
    <source>
        <strain evidence="12">DSM 11080</strain>
    </source>
</reference>
<keyword evidence="6 11" id="KW-0808">Transferase</keyword>
<dbReference type="Proteomes" id="UP001296776">
    <property type="component" value="Unassembled WGS sequence"/>
</dbReference>
<dbReference type="GO" id="GO:0008184">
    <property type="term" value="F:glycogen phosphorylase activity"/>
    <property type="evidence" value="ECO:0007669"/>
    <property type="project" value="InterPro"/>
</dbReference>
<dbReference type="InterPro" id="IPR035090">
    <property type="entry name" value="Pyridoxal_P_attach_site"/>
</dbReference>
<evidence type="ECO:0000256" key="6">
    <source>
        <dbReference type="ARBA" id="ARBA00022679"/>
    </source>
</evidence>
<evidence type="ECO:0000256" key="3">
    <source>
        <dbReference type="ARBA" id="ARBA00006047"/>
    </source>
</evidence>
<feature type="modified residue" description="N6-(pyridoxal phosphate)lysine" evidence="10">
    <location>
        <position position="673"/>
    </location>
</feature>
<comment type="function">
    <text evidence="11">Allosteric enzyme that catalyzes the rate-limiting step in glycogen catabolism, the phosphorolytic cleavage of glycogen to produce glucose-1-phosphate, and plays a central role in maintaining cellular and organismal glucose homeostasis.</text>
</comment>
<evidence type="ECO:0000313" key="13">
    <source>
        <dbReference type="Proteomes" id="UP001296776"/>
    </source>
</evidence>
<dbReference type="SUPFAM" id="SSF53756">
    <property type="entry name" value="UDP-Glycosyltransferase/glycogen phosphorylase"/>
    <property type="match status" value="1"/>
</dbReference>
<keyword evidence="8 11" id="KW-0119">Carbohydrate metabolism</keyword>
<evidence type="ECO:0000256" key="5">
    <source>
        <dbReference type="ARBA" id="ARBA00022676"/>
    </source>
</evidence>
<comment type="caution">
    <text evidence="12">The sequence shown here is derived from an EMBL/GenBank/DDBJ whole genome shotgun (WGS) entry which is preliminary data.</text>
</comment>
<evidence type="ECO:0000256" key="8">
    <source>
        <dbReference type="ARBA" id="ARBA00023277"/>
    </source>
</evidence>
<gene>
    <name evidence="12" type="ORF">CKO40_21245</name>
</gene>
<comment type="similarity">
    <text evidence="3 11">Belongs to the glycogen phosphorylase family.</text>
</comment>
<keyword evidence="7 10" id="KW-0663">Pyridoxal phosphate</keyword>
<dbReference type="GO" id="GO:0030170">
    <property type="term" value="F:pyridoxal phosphate binding"/>
    <property type="evidence" value="ECO:0007669"/>
    <property type="project" value="InterPro"/>
</dbReference>
<dbReference type="Pfam" id="PF00343">
    <property type="entry name" value="Phosphorylase"/>
    <property type="match status" value="1"/>
</dbReference>
<dbReference type="FunFam" id="3.40.50.2000:FF:000005">
    <property type="entry name" value="Alpha-1,4 glucan phosphorylase"/>
    <property type="match status" value="1"/>
</dbReference>
<reference evidence="12" key="1">
    <citation type="submission" date="2017-08" db="EMBL/GenBank/DDBJ databases">
        <authorList>
            <person name="Imhoff J.F."/>
            <person name="Rahn T."/>
            <person name="Kuenzel S."/>
            <person name="Neulinger S.C."/>
        </authorList>
    </citation>
    <scope>NUCLEOTIDE SEQUENCE</scope>
    <source>
        <strain evidence="12">DSM 11080</strain>
    </source>
</reference>
<comment type="function">
    <text evidence="9">Phosphorylase is an important allosteric enzyme in carbohydrate metabolism. Enzymes from different sources differ in their regulatory mechanisms and in their natural substrates. However, all known phosphorylases share catalytic and structural properties.</text>
</comment>
<dbReference type="PIRSF" id="PIRSF000460">
    <property type="entry name" value="Pprylas_GlgP"/>
    <property type="match status" value="1"/>
</dbReference>
<evidence type="ECO:0000256" key="10">
    <source>
        <dbReference type="PIRSR" id="PIRSR000460-1"/>
    </source>
</evidence>
<keyword evidence="13" id="KW-1185">Reference proteome</keyword>
<keyword evidence="4" id="KW-0321">Glycogen metabolism</keyword>